<sequence>MSHDYDWLFIRNNLAQTSPGKTPPTDASPDIITRLAPATAAELSSFAECYDQPFSQDVDYHGTNYVYVRARNLGKDSGKTAVGTVQLWYCSADTLDTKPFWKRLSTQDQNNAVSISAPGQAVAVTDIPFLFGNVAAPVQGAPYSLIAFITDANHPAPTGSAFTPLHEAIVEAGNAAYDTLAVPPKPPTPATGFGWSSKVALNNAKPVDVTVTLSASRFDPDAEMYFVFETPDANGDIISIGKSALANGKFYGTPATLPANYVSQVTAYYVAPVPPSGQLSADFTLQIVQDPPSGQGGQAKLLEKFNVSLTQVVAVAKAGA</sequence>
<reference evidence="1 2" key="1">
    <citation type="journal article" date="2021" name="Microorganisms">
        <title>The Ever-Expanding Pseudomonas Genus: Description of 43 New Species and Partition of the Pseudomonas putida Group.</title>
        <authorList>
            <person name="Girard L."/>
            <person name="Lood C."/>
            <person name="Hofte M."/>
            <person name="Vandamme P."/>
            <person name="Rokni-Zadeh H."/>
            <person name="van Noort V."/>
            <person name="Lavigne R."/>
            <person name="De Mot R."/>
        </authorList>
    </citation>
    <scope>NUCLEOTIDE SEQUENCE [LARGE SCALE GENOMIC DNA]</scope>
    <source>
        <strain evidence="1 2">COW77</strain>
    </source>
</reference>
<dbReference type="Proteomes" id="UP000824010">
    <property type="component" value="Chromosome"/>
</dbReference>
<organism evidence="1 2">
    <name type="scientific">Pseudomonas maumuensis</name>
    <dbReference type="NCBI Taxonomy" id="2842354"/>
    <lineage>
        <taxon>Bacteria</taxon>
        <taxon>Pseudomonadati</taxon>
        <taxon>Pseudomonadota</taxon>
        <taxon>Gammaproteobacteria</taxon>
        <taxon>Pseudomonadales</taxon>
        <taxon>Pseudomonadaceae</taxon>
        <taxon>Pseudomonas</taxon>
    </lineage>
</organism>
<evidence type="ECO:0000313" key="2">
    <source>
        <dbReference type="Proteomes" id="UP000824010"/>
    </source>
</evidence>
<proteinExistence type="predicted"/>
<gene>
    <name evidence="1" type="ORF">KSS90_12190</name>
</gene>
<accession>A0ABX8NS90</accession>
<name>A0ABX8NS90_9PSED</name>
<evidence type="ECO:0000313" key="1">
    <source>
        <dbReference type="EMBL" id="QXH58923.1"/>
    </source>
</evidence>
<keyword evidence="2" id="KW-1185">Reference proteome</keyword>
<dbReference type="RefSeq" id="WP_217869596.1">
    <property type="nucleotide sequence ID" value="NZ_CP077077.1"/>
</dbReference>
<protein>
    <submittedName>
        <fullName evidence="1">Uncharacterized protein</fullName>
    </submittedName>
</protein>
<dbReference type="EMBL" id="CP077077">
    <property type="protein sequence ID" value="QXH58923.1"/>
    <property type="molecule type" value="Genomic_DNA"/>
</dbReference>